<dbReference type="Pfam" id="PF00589">
    <property type="entry name" value="Phage_integrase"/>
    <property type="match status" value="1"/>
</dbReference>
<dbReference type="Gene3D" id="1.10.443.10">
    <property type="entry name" value="Intergrase catalytic core"/>
    <property type="match status" value="1"/>
</dbReference>
<dbReference type="Proteomes" id="UP000676325">
    <property type="component" value="Unassembled WGS sequence"/>
</dbReference>
<dbReference type="RefSeq" id="WP_212517399.1">
    <property type="nucleotide sequence ID" value="NZ_JAGSOH010000014.1"/>
</dbReference>
<keyword evidence="5" id="KW-1185">Reference proteome</keyword>
<dbReference type="GO" id="GO:0003677">
    <property type="term" value="F:DNA binding"/>
    <property type="evidence" value="ECO:0007669"/>
    <property type="project" value="InterPro"/>
</dbReference>
<evidence type="ECO:0000256" key="1">
    <source>
        <dbReference type="ARBA" id="ARBA00023172"/>
    </source>
</evidence>
<comment type="caution">
    <text evidence="4">The sequence shown here is derived from an EMBL/GenBank/DDBJ whole genome shotgun (WGS) entry which is preliminary data.</text>
</comment>
<evidence type="ECO:0000256" key="2">
    <source>
        <dbReference type="SAM" id="MobiDB-lite"/>
    </source>
</evidence>
<dbReference type="InterPro" id="IPR002104">
    <property type="entry name" value="Integrase_catalytic"/>
</dbReference>
<dbReference type="GO" id="GO:0006310">
    <property type="term" value="P:DNA recombination"/>
    <property type="evidence" value="ECO:0007669"/>
    <property type="project" value="UniProtKB-KW"/>
</dbReference>
<feature type="region of interest" description="Disordered" evidence="2">
    <location>
        <begin position="1"/>
        <end position="30"/>
    </location>
</feature>
<name>A0A941E6Z9_9ACTN</name>
<dbReference type="EMBL" id="JAGSOH010000014">
    <property type="protein sequence ID" value="MBR7826251.1"/>
    <property type="molecule type" value="Genomic_DNA"/>
</dbReference>
<feature type="region of interest" description="Disordered" evidence="2">
    <location>
        <begin position="53"/>
        <end position="81"/>
    </location>
</feature>
<dbReference type="GO" id="GO:0015074">
    <property type="term" value="P:DNA integration"/>
    <property type="evidence" value="ECO:0007669"/>
    <property type="project" value="InterPro"/>
</dbReference>
<dbReference type="InterPro" id="IPR013762">
    <property type="entry name" value="Integrase-like_cat_sf"/>
</dbReference>
<organism evidence="4 5">
    <name type="scientific">Actinospica acidithermotolerans</name>
    <dbReference type="NCBI Taxonomy" id="2828514"/>
    <lineage>
        <taxon>Bacteria</taxon>
        <taxon>Bacillati</taxon>
        <taxon>Actinomycetota</taxon>
        <taxon>Actinomycetes</taxon>
        <taxon>Catenulisporales</taxon>
        <taxon>Actinospicaceae</taxon>
        <taxon>Actinospica</taxon>
    </lineage>
</organism>
<accession>A0A941E6Z9</accession>
<protein>
    <submittedName>
        <fullName evidence="4">Tyrosine-type recombinase/integrase</fullName>
    </submittedName>
</protein>
<dbReference type="SUPFAM" id="SSF56349">
    <property type="entry name" value="DNA breaking-rejoining enzymes"/>
    <property type="match status" value="1"/>
</dbReference>
<evidence type="ECO:0000313" key="4">
    <source>
        <dbReference type="EMBL" id="MBR7826251.1"/>
    </source>
</evidence>
<feature type="domain" description="Tyr recombinase" evidence="3">
    <location>
        <begin position="1"/>
        <end position="137"/>
    </location>
</feature>
<evidence type="ECO:0000313" key="5">
    <source>
        <dbReference type="Proteomes" id="UP000676325"/>
    </source>
</evidence>
<dbReference type="PROSITE" id="PS51898">
    <property type="entry name" value="TYR_RECOMBINASE"/>
    <property type="match status" value="1"/>
</dbReference>
<gene>
    <name evidence="4" type="ORF">KDK95_08060</name>
</gene>
<keyword evidence="1" id="KW-0233">DNA recombination</keyword>
<proteinExistence type="predicted"/>
<evidence type="ECO:0000259" key="3">
    <source>
        <dbReference type="PROSITE" id="PS51898"/>
    </source>
</evidence>
<sequence length="137" mass="15136">MAGERHSSRGSPAERQIQQYDGRVVQTPPKTNCSRRAVALDVMTANMSRRHRVLQRGEARSLRRSPAGYASTNEHSDPATPDYLTRRFAEMLGETDLPPIRLHDLRHVAASLAIQAGADLKVIQDQLGHSSIVITAD</sequence>
<dbReference type="AlphaFoldDB" id="A0A941E6Z9"/>
<reference evidence="4" key="1">
    <citation type="submission" date="2021-04" db="EMBL/GenBank/DDBJ databases">
        <title>Genome based classification of Actinospica acidithermotolerans sp. nov., an actinobacterium isolated from an Indonesian hot spring.</title>
        <authorList>
            <person name="Kusuma A.B."/>
            <person name="Putra K.E."/>
            <person name="Nafisah S."/>
            <person name="Loh J."/>
            <person name="Nouioui I."/>
            <person name="Goodfellow M."/>
        </authorList>
    </citation>
    <scope>NUCLEOTIDE SEQUENCE</scope>
    <source>
        <strain evidence="4">MGRD01-02</strain>
    </source>
</reference>
<dbReference type="InterPro" id="IPR011010">
    <property type="entry name" value="DNA_brk_join_enz"/>
</dbReference>